<dbReference type="InterPro" id="IPR003959">
    <property type="entry name" value="ATPase_AAA_core"/>
</dbReference>
<dbReference type="Proteomes" id="UP000712600">
    <property type="component" value="Unassembled WGS sequence"/>
</dbReference>
<dbReference type="EMBL" id="QGKX02001290">
    <property type="protein sequence ID" value="KAF3536587.1"/>
    <property type="molecule type" value="Genomic_DNA"/>
</dbReference>
<sequence length="60" mass="7026">MTEELKRGLIHDLDRFIQRKYFYYRVGRPWTRNYLLCGPPGTGKTSLVAAMAKYLNLESS</sequence>
<dbReference type="Pfam" id="PF00004">
    <property type="entry name" value="AAA"/>
    <property type="match status" value="1"/>
</dbReference>
<name>A0A8S9Q304_BRACR</name>
<dbReference type="AlphaFoldDB" id="A0A8S9Q304"/>
<dbReference type="PANTHER" id="PTHR23070">
    <property type="entry name" value="BCS1 AAA-TYPE ATPASE"/>
    <property type="match status" value="1"/>
</dbReference>
<evidence type="ECO:0000313" key="2">
    <source>
        <dbReference type="EMBL" id="KAF3536587.1"/>
    </source>
</evidence>
<reference evidence="2" key="1">
    <citation type="submission" date="2019-12" db="EMBL/GenBank/DDBJ databases">
        <title>Genome sequencing and annotation of Brassica cretica.</title>
        <authorList>
            <person name="Studholme D.J."/>
            <person name="Sarris P."/>
        </authorList>
    </citation>
    <scope>NUCLEOTIDE SEQUENCE</scope>
    <source>
        <strain evidence="2">PFS-109/04</strain>
        <tissue evidence="2">Leaf</tissue>
    </source>
</reference>
<gene>
    <name evidence="2" type="ORF">F2Q69_00024411</name>
</gene>
<protein>
    <recommendedName>
        <fullName evidence="1">ATPase AAA-type core domain-containing protein</fullName>
    </recommendedName>
</protein>
<dbReference type="Gene3D" id="3.40.50.300">
    <property type="entry name" value="P-loop containing nucleotide triphosphate hydrolases"/>
    <property type="match status" value="1"/>
</dbReference>
<accession>A0A8S9Q304</accession>
<dbReference type="GO" id="GO:0016887">
    <property type="term" value="F:ATP hydrolysis activity"/>
    <property type="evidence" value="ECO:0007669"/>
    <property type="project" value="InterPro"/>
</dbReference>
<dbReference type="SUPFAM" id="SSF52540">
    <property type="entry name" value="P-loop containing nucleoside triphosphate hydrolases"/>
    <property type="match status" value="1"/>
</dbReference>
<feature type="domain" description="ATPase AAA-type core" evidence="1">
    <location>
        <begin position="34"/>
        <end position="57"/>
    </location>
</feature>
<dbReference type="InterPro" id="IPR050747">
    <property type="entry name" value="Mitochondrial_chaperone_BCS1"/>
</dbReference>
<comment type="caution">
    <text evidence="2">The sequence shown here is derived from an EMBL/GenBank/DDBJ whole genome shotgun (WGS) entry which is preliminary data.</text>
</comment>
<dbReference type="InterPro" id="IPR027417">
    <property type="entry name" value="P-loop_NTPase"/>
</dbReference>
<organism evidence="2 3">
    <name type="scientific">Brassica cretica</name>
    <name type="common">Mustard</name>
    <dbReference type="NCBI Taxonomy" id="69181"/>
    <lineage>
        <taxon>Eukaryota</taxon>
        <taxon>Viridiplantae</taxon>
        <taxon>Streptophyta</taxon>
        <taxon>Embryophyta</taxon>
        <taxon>Tracheophyta</taxon>
        <taxon>Spermatophyta</taxon>
        <taxon>Magnoliopsida</taxon>
        <taxon>eudicotyledons</taxon>
        <taxon>Gunneridae</taxon>
        <taxon>Pentapetalae</taxon>
        <taxon>rosids</taxon>
        <taxon>malvids</taxon>
        <taxon>Brassicales</taxon>
        <taxon>Brassicaceae</taxon>
        <taxon>Brassiceae</taxon>
        <taxon>Brassica</taxon>
    </lineage>
</organism>
<dbReference type="GO" id="GO:0005524">
    <property type="term" value="F:ATP binding"/>
    <property type="evidence" value="ECO:0007669"/>
    <property type="project" value="InterPro"/>
</dbReference>
<evidence type="ECO:0000259" key="1">
    <source>
        <dbReference type="Pfam" id="PF00004"/>
    </source>
</evidence>
<proteinExistence type="predicted"/>
<evidence type="ECO:0000313" key="3">
    <source>
        <dbReference type="Proteomes" id="UP000712600"/>
    </source>
</evidence>